<dbReference type="InterPro" id="IPR018330">
    <property type="entry name" value="RecT_fam"/>
</dbReference>
<dbReference type="RefSeq" id="WP_378110269.1">
    <property type="nucleotide sequence ID" value="NZ_JBHSNC010000010.1"/>
</dbReference>
<accession>A0ABW0QXX2</accession>
<evidence type="ECO:0000313" key="3">
    <source>
        <dbReference type="Proteomes" id="UP001596108"/>
    </source>
</evidence>
<evidence type="ECO:0000313" key="2">
    <source>
        <dbReference type="EMBL" id="MFC5528432.1"/>
    </source>
</evidence>
<comment type="caution">
    <text evidence="2">The sequence shown here is derived from an EMBL/GenBank/DDBJ whole genome shotgun (WGS) entry which is preliminary data.</text>
</comment>
<reference evidence="3" key="1">
    <citation type="journal article" date="2019" name="Int. J. Syst. Evol. Microbiol.">
        <title>The Global Catalogue of Microorganisms (GCM) 10K type strain sequencing project: providing services to taxonomists for standard genome sequencing and annotation.</title>
        <authorList>
            <consortium name="The Broad Institute Genomics Platform"/>
            <consortium name="The Broad Institute Genome Sequencing Center for Infectious Disease"/>
            <person name="Wu L."/>
            <person name="Ma J."/>
        </authorList>
    </citation>
    <scope>NUCLEOTIDE SEQUENCE [LARGE SCALE GENOMIC DNA]</scope>
    <source>
        <strain evidence="3">CGMCC 1.18578</strain>
    </source>
</reference>
<evidence type="ECO:0000256" key="1">
    <source>
        <dbReference type="SAM" id="MobiDB-lite"/>
    </source>
</evidence>
<gene>
    <name evidence="2" type="ORF">ACFPQ4_03070</name>
</gene>
<keyword evidence="3" id="KW-1185">Reference proteome</keyword>
<name>A0ABW0QXX2_9BACL</name>
<dbReference type="EMBL" id="JBHSNC010000010">
    <property type="protein sequence ID" value="MFC5528432.1"/>
    <property type="molecule type" value="Genomic_DNA"/>
</dbReference>
<feature type="compositionally biased region" description="Polar residues" evidence="1">
    <location>
        <begin position="215"/>
        <end position="236"/>
    </location>
</feature>
<dbReference type="Proteomes" id="UP001596108">
    <property type="component" value="Unassembled WGS sequence"/>
</dbReference>
<proteinExistence type="predicted"/>
<organism evidence="2 3">
    <name type="scientific">Cohnella yongneupensis</name>
    <dbReference type="NCBI Taxonomy" id="425006"/>
    <lineage>
        <taxon>Bacteria</taxon>
        <taxon>Bacillati</taxon>
        <taxon>Bacillota</taxon>
        <taxon>Bacilli</taxon>
        <taxon>Bacillales</taxon>
        <taxon>Paenibacillaceae</taxon>
        <taxon>Cohnella</taxon>
    </lineage>
</organism>
<feature type="region of interest" description="Disordered" evidence="1">
    <location>
        <begin position="215"/>
        <end position="256"/>
    </location>
</feature>
<sequence>MSTQLATYQSSLFGGLTEQDAKTIHETIAKDCNESQFRLFMAIAKAADANPVLGEIHPTVYQGKLTTQFGIDYHVKKAKENEGYLGYDVQLIHEKDEFEMHQERSNDGRYYAVIDVHKWGMPRGRVVGGYAIAYKDGLAPFTVIMEVDEVDHYKKSDIGMQKRMWTNNFNDMFKKHMVKRALKAAFGSKFNEEEEVGVADVGPFERKDITAEANALNQQQTKPSPSQATSTRTTPTDEGIKPLGDDPAPSPEPVDPDAEAIATIRVEVAAAFEKLGINGKEARAAYLKKNAKVKGESPTLAEYKALLKVMNLEIEAAADAETLPGL</sequence>
<protein>
    <submittedName>
        <fullName evidence="2">Recombinase RecT</fullName>
    </submittedName>
</protein>
<dbReference type="Pfam" id="PF03837">
    <property type="entry name" value="RecT"/>
    <property type="match status" value="1"/>
</dbReference>